<dbReference type="Pfam" id="PF05120">
    <property type="entry name" value="GvpG"/>
    <property type="match status" value="1"/>
</dbReference>
<protein>
    <submittedName>
        <fullName evidence="4">Uncharacterized protein</fullName>
    </submittedName>
</protein>
<dbReference type="HOGENOM" id="CLU_523706_0_0_1"/>
<dbReference type="GO" id="GO:0031411">
    <property type="term" value="C:gas vesicle"/>
    <property type="evidence" value="ECO:0007669"/>
    <property type="project" value="UniProtKB-SubCell"/>
</dbReference>
<keyword evidence="5" id="KW-1185">Reference proteome</keyword>
<evidence type="ECO:0000313" key="4">
    <source>
        <dbReference type="EMBL" id="EGF76056.1"/>
    </source>
</evidence>
<dbReference type="STRING" id="684364.F4PFD6"/>
<evidence type="ECO:0000313" key="5">
    <source>
        <dbReference type="Proteomes" id="UP000007241"/>
    </source>
</evidence>
<sequence length="520" mass="60770">MKIYHPSKDNLMMHQQILSKVMETMDTVVPISFGNIFHSEEDVIALAESLYPQLAKIFPQIKGKIEVGLKVVGKKDWLEKNINQNEDVMKKKQVVHSKSEAAGYFDRIQLGEMAKNFFQSLQSDIKTEIHDALTPLTEADQINDPIGEKMLLNAAYLIERDKEAEFDEKVNELHENWQDKVDFKYTGPWPAYNFINIKLKIGEKVQEEVEKEFYDLEHIQKKLIHLQMMYELEEIDEDSYKQTETELLIRYEIAKKREMEQINELTKEKEAYPLPSLKGLDEESEVYSLPFGDIEAVVCELDSVEYSEGALEKKTNDAKWLHQKAFHHHEALMKLYEQYPIIPMKFCTIYSGQESLKNTIETNQSQMLELLSNIAGKEEWILKIYCEADKVKETVAGYNEAIEAKKEEIAAMSPGRQYLEKRKLNQLIDQEAEKEKHAFSEKIHDELAVLSIDNEVKKNWNKDVTGREEEMCWNSVYMLEKFAVEDFKLVIKKLQDKWAESGWHFEVTGPWPSYHFAKIS</sequence>
<reference evidence="4 5" key="1">
    <citation type="submission" date="2009-12" db="EMBL/GenBank/DDBJ databases">
        <title>The draft genome of Batrachochytrium dendrobatidis.</title>
        <authorList>
            <consortium name="US DOE Joint Genome Institute (JGI-PGF)"/>
            <person name="Kuo A."/>
            <person name="Salamov A."/>
            <person name="Schmutz J."/>
            <person name="Lucas S."/>
            <person name="Pitluck S."/>
            <person name="Rosenblum E."/>
            <person name="Stajich J."/>
            <person name="Eisen M."/>
            <person name="Grigoriev I.V."/>
        </authorList>
    </citation>
    <scope>NUCLEOTIDE SEQUENCE [LARGE SCALE GENOMIC DNA]</scope>
    <source>
        <strain evidence="5">JAM81 / FGSC 10211</strain>
    </source>
</reference>
<dbReference type="AlphaFoldDB" id="F4PFD6"/>
<keyword evidence="1" id="KW-0304">Gas vesicle</keyword>
<dbReference type="InterPro" id="IPR009430">
    <property type="entry name" value="GvpL/GvpF"/>
</dbReference>
<dbReference type="InParanoid" id="F4PFD6"/>
<comment type="similarity">
    <text evidence="3">Belongs to the gas vesicle GvpF/GvpL family.</text>
</comment>
<organism evidence="4 5">
    <name type="scientific">Batrachochytrium dendrobatidis (strain JAM81 / FGSC 10211)</name>
    <name type="common">Frog chytrid fungus</name>
    <dbReference type="NCBI Taxonomy" id="684364"/>
    <lineage>
        <taxon>Eukaryota</taxon>
        <taxon>Fungi</taxon>
        <taxon>Fungi incertae sedis</taxon>
        <taxon>Chytridiomycota</taxon>
        <taxon>Chytridiomycota incertae sedis</taxon>
        <taxon>Chytridiomycetes</taxon>
        <taxon>Rhizophydiales</taxon>
        <taxon>Rhizophydiales incertae sedis</taxon>
        <taxon>Batrachochytrium</taxon>
    </lineage>
</organism>
<dbReference type="EMBL" id="GL882924">
    <property type="protein sequence ID" value="EGF76056.1"/>
    <property type="molecule type" value="Genomic_DNA"/>
</dbReference>
<proteinExistence type="inferred from homology"/>
<dbReference type="InterPro" id="IPR007804">
    <property type="entry name" value="GvpG"/>
</dbReference>
<comment type="subcellular location">
    <subcellularLocation>
        <location evidence="2">Gas vesicle</location>
    </subcellularLocation>
</comment>
<dbReference type="PANTHER" id="PTHR36852:SF1">
    <property type="entry name" value="PROTEIN GVPL 2"/>
    <property type="match status" value="1"/>
</dbReference>
<dbReference type="Pfam" id="PF06386">
    <property type="entry name" value="GvpL_GvpF"/>
    <property type="match status" value="2"/>
</dbReference>
<dbReference type="Proteomes" id="UP000007241">
    <property type="component" value="Unassembled WGS sequence"/>
</dbReference>
<name>F4PFD6_BATDJ</name>
<evidence type="ECO:0000256" key="3">
    <source>
        <dbReference type="ARBA" id="ARBA00035643"/>
    </source>
</evidence>
<accession>F4PFD6</accession>
<dbReference type="PANTHER" id="PTHR36852">
    <property type="entry name" value="PROTEIN GVPL 2"/>
    <property type="match status" value="1"/>
</dbReference>
<evidence type="ECO:0000256" key="2">
    <source>
        <dbReference type="ARBA" id="ARBA00035108"/>
    </source>
</evidence>
<evidence type="ECO:0000256" key="1">
    <source>
        <dbReference type="ARBA" id="ARBA00022987"/>
    </source>
</evidence>
<dbReference type="GO" id="GO:0031412">
    <property type="term" value="P:gas vesicle organization"/>
    <property type="evidence" value="ECO:0007669"/>
    <property type="project" value="InterPro"/>
</dbReference>
<gene>
    <name evidence="4" type="ORF">BATDEDRAFT_28853</name>
</gene>